<evidence type="ECO:0000313" key="2">
    <source>
        <dbReference type="Proteomes" id="UP000383365"/>
    </source>
</evidence>
<proteinExistence type="predicted"/>
<dbReference type="Pfam" id="PF10654">
    <property type="entry name" value="DUF2481"/>
    <property type="match status" value="1"/>
</dbReference>
<dbReference type="EMBL" id="AAARIE010000061">
    <property type="protein sequence ID" value="EAE2661600.1"/>
    <property type="molecule type" value="Genomic_DNA"/>
</dbReference>
<reference evidence="1 2" key="1">
    <citation type="submission" date="2019-03" db="EMBL/GenBank/DDBJ databases">
        <authorList>
            <person name="Ashton P.M."/>
            <person name="Dallman T."/>
            <person name="Nair S."/>
            <person name="De Pinna E."/>
            <person name="Peters T."/>
            <person name="Grant K."/>
        </authorList>
    </citation>
    <scope>NUCLEOTIDE SEQUENCE [LARGE SCALE GENOMIC DNA]</scope>
    <source>
        <strain evidence="1">RL15000161</strain>
    </source>
</reference>
<dbReference type="Proteomes" id="UP000383365">
    <property type="component" value="Unassembled WGS sequence"/>
</dbReference>
<organism evidence="1 2">
    <name type="scientific">Listeria monocytogenes</name>
    <dbReference type="NCBI Taxonomy" id="1639"/>
    <lineage>
        <taxon>Bacteria</taxon>
        <taxon>Bacillati</taxon>
        <taxon>Bacillota</taxon>
        <taxon>Bacilli</taxon>
        <taxon>Bacillales</taxon>
        <taxon>Listeriaceae</taxon>
        <taxon>Listeria</taxon>
    </lineage>
</organism>
<feature type="non-terminal residue" evidence="1">
    <location>
        <position position="40"/>
    </location>
</feature>
<gene>
    <name evidence="1" type="ORF">E1V33_15765</name>
</gene>
<comment type="caution">
    <text evidence="1">The sequence shown here is derived from an EMBL/GenBank/DDBJ whole genome shotgun (WGS) entry which is preliminary data.</text>
</comment>
<protein>
    <submittedName>
        <fullName evidence="1">DUF2481 domain-containing protein</fullName>
    </submittedName>
</protein>
<evidence type="ECO:0000313" key="1">
    <source>
        <dbReference type="EMBL" id="EAE2661600.1"/>
    </source>
</evidence>
<name>A0A4A9N983_LISMN</name>
<accession>A0A4A9N983</accession>
<dbReference type="InterPro" id="IPR018916">
    <property type="entry name" value="DUF2481"/>
</dbReference>
<dbReference type="AlphaFoldDB" id="A0A4A9N983"/>
<sequence>MAVLEVTENKARQREIISYITNNDLPHNELKELQRELNQL</sequence>